<feature type="signal peptide" evidence="1">
    <location>
        <begin position="1"/>
        <end position="21"/>
    </location>
</feature>
<keyword evidence="3" id="KW-1185">Reference proteome</keyword>
<name>A0A1Q2MH10_9BACT</name>
<dbReference type="OrthoDB" id="249911at2"/>
<evidence type="ECO:0000256" key="1">
    <source>
        <dbReference type="SAM" id="SignalP"/>
    </source>
</evidence>
<reference evidence="3" key="1">
    <citation type="submission" date="2017-02" db="EMBL/GenBank/DDBJ databases">
        <title>Comparative genomics and description of representatives of a novel lineage of planctomycetes thriving in anoxic sediments.</title>
        <authorList>
            <person name="Spring S."/>
            <person name="Bunk B."/>
            <person name="Sproer C."/>
        </authorList>
    </citation>
    <scope>NUCLEOTIDE SEQUENCE [LARGE SCALE GENOMIC DNA]</scope>
    <source>
        <strain evidence="3">SM-Chi-D1</strain>
    </source>
</reference>
<dbReference type="KEGG" id="pbas:SMSP2_02318"/>
<dbReference type="AlphaFoldDB" id="A0A1Q2MH10"/>
<evidence type="ECO:0000313" key="3">
    <source>
        <dbReference type="Proteomes" id="UP000188181"/>
    </source>
</evidence>
<evidence type="ECO:0000313" key="2">
    <source>
        <dbReference type="EMBL" id="AQQ71939.1"/>
    </source>
</evidence>
<dbReference type="STRING" id="1851148.SMSP2_02318"/>
<dbReference type="EMBL" id="CP019646">
    <property type="protein sequence ID" value="AQQ71939.1"/>
    <property type="molecule type" value="Genomic_DNA"/>
</dbReference>
<accession>A0A1Q2MH10</accession>
<dbReference type="Gene3D" id="2.60.120.380">
    <property type="match status" value="2"/>
</dbReference>
<organism evidence="2 3">
    <name type="scientific">Limihaloglobus sulfuriphilus</name>
    <dbReference type="NCBI Taxonomy" id="1851148"/>
    <lineage>
        <taxon>Bacteria</taxon>
        <taxon>Pseudomonadati</taxon>
        <taxon>Planctomycetota</taxon>
        <taxon>Phycisphaerae</taxon>
        <taxon>Sedimentisphaerales</taxon>
        <taxon>Sedimentisphaeraceae</taxon>
        <taxon>Limihaloglobus</taxon>
    </lineage>
</organism>
<sequence precursor="true">MKGFFIVTLILLASLFTAVFAEDPDYGSTWETAELITPDSTLYVGVLGEGDQDWFYFPQTGNNRYRFTITNPQSGYKVMKVYLLDEFNILKEMVSLSAWTNTLQSQPFFEYDYDVYIQVYNTAGDYSIRADYLGNTPPDMYMNSCVDTADEIIPTTDPLNPIAPTVGTLDHLDPDEYDTDWFYFQTQPLHKYRIYKTHASNSNVWFRLYSDACGQLSGNTSDFTLIPWYGDDYRLLLEGDVNRYGNYYTVEIIDLESYTDDHGNTYDAATAYEPDVTGELFANIDYEANLGSDLDWFTFTPTANTLYRFTNKHLAGGYITMRVYQENEFGERIEQCSVSAWNEVRQLTAFFEYARPCYVRFEGVVDEYSLTIETVETLTDSYSNDCEFASELLVGELVGGTLVHDSPYDVDWFVFQTQPLHKYRIYKTHASNSNVWFRVFSDDCQQLSGNTSDFTIIPWYGEDIKVYLEGDGNRLGNYYTIEVTDLESYTDDWPNTWDAAAEMPKDGTEVDVFFEYDANIGTDEDWFTFIAGQDGVYHFMLGNPEGGYDTMRIYRVNEIQQLIEVTNQNAWNQVREFDVTLTAGVHYIKMMGSGGCTISLVSPEPRCGDLDHPYPMSDANRDCVVDLLDVAVMAAEWLTDTNP</sequence>
<dbReference type="RefSeq" id="WP_146684176.1">
    <property type="nucleotide sequence ID" value="NZ_CP019646.1"/>
</dbReference>
<dbReference type="Proteomes" id="UP000188181">
    <property type="component" value="Chromosome"/>
</dbReference>
<gene>
    <name evidence="2" type="ORF">SMSP2_02318</name>
</gene>
<protein>
    <submittedName>
        <fullName evidence="2">Uncharacterized protein</fullName>
    </submittedName>
</protein>
<feature type="chain" id="PRO_5012749588" evidence="1">
    <location>
        <begin position="22"/>
        <end position="643"/>
    </location>
</feature>
<proteinExistence type="predicted"/>
<keyword evidence="1" id="KW-0732">Signal</keyword>